<protein>
    <submittedName>
        <fullName evidence="1">Helix-turn-helix domain-containing protein</fullName>
    </submittedName>
</protein>
<dbReference type="RefSeq" id="WP_394825009.1">
    <property type="nucleotide sequence ID" value="NZ_CP089984.1"/>
</dbReference>
<reference evidence="1 2" key="1">
    <citation type="submission" date="2021-12" db="EMBL/GenBank/DDBJ databases">
        <title>Discovery of the Pendulisporaceae a myxobacterial family with distinct sporulation behavior and unique specialized metabolism.</title>
        <authorList>
            <person name="Garcia R."/>
            <person name="Popoff A."/>
            <person name="Bader C.D."/>
            <person name="Loehr J."/>
            <person name="Walesch S."/>
            <person name="Walt C."/>
            <person name="Boldt J."/>
            <person name="Bunk B."/>
            <person name="Haeckl F.J.F.P.J."/>
            <person name="Gunesch A.P."/>
            <person name="Birkelbach J."/>
            <person name="Nuebel U."/>
            <person name="Pietschmann T."/>
            <person name="Bach T."/>
            <person name="Mueller R."/>
        </authorList>
    </citation>
    <scope>NUCLEOTIDE SEQUENCE [LARGE SCALE GENOMIC DNA]</scope>
    <source>
        <strain evidence="1 2">MSr11954</strain>
    </source>
</reference>
<dbReference type="EMBL" id="CP089984">
    <property type="protein sequence ID" value="WXB15383.1"/>
    <property type="molecule type" value="Genomic_DNA"/>
</dbReference>
<evidence type="ECO:0000313" key="2">
    <source>
        <dbReference type="Proteomes" id="UP001370348"/>
    </source>
</evidence>
<accession>A0ABZ2LWQ7</accession>
<sequence>MPLVLSRRSLGARFSEGSRLLWAALDVYGTQGALTKVLGAKPGMVSRWLYGDVKPGWYWAGRLDTVLGIPLRSWGKEPKKPFIPPAARAA</sequence>
<dbReference type="SUPFAM" id="SSF47413">
    <property type="entry name" value="lambda repressor-like DNA-binding domains"/>
    <property type="match status" value="1"/>
</dbReference>
<dbReference type="Proteomes" id="UP001370348">
    <property type="component" value="Chromosome"/>
</dbReference>
<dbReference type="InterPro" id="IPR010982">
    <property type="entry name" value="Lambda_DNA-bd_dom_sf"/>
</dbReference>
<name>A0ABZ2LWQ7_9BACT</name>
<evidence type="ECO:0000313" key="1">
    <source>
        <dbReference type="EMBL" id="WXB15383.1"/>
    </source>
</evidence>
<keyword evidence="2" id="KW-1185">Reference proteome</keyword>
<gene>
    <name evidence="1" type="ORF">LZC94_47130</name>
</gene>
<organism evidence="1 2">
    <name type="scientific">Pendulispora albinea</name>
    <dbReference type="NCBI Taxonomy" id="2741071"/>
    <lineage>
        <taxon>Bacteria</taxon>
        <taxon>Pseudomonadati</taxon>
        <taxon>Myxococcota</taxon>
        <taxon>Myxococcia</taxon>
        <taxon>Myxococcales</taxon>
        <taxon>Sorangiineae</taxon>
        <taxon>Pendulisporaceae</taxon>
        <taxon>Pendulispora</taxon>
    </lineage>
</organism>
<proteinExistence type="predicted"/>